<name>G8JYV7_RHOFA</name>
<reference evidence="2" key="2">
    <citation type="journal article" date="2010" name="Mol. Plant Microbe Interact.">
        <title>Rhodococcus fascians impacts plant development through the dynamic fas-mediated production of a cytokinin mix.</title>
        <authorList>
            <person name="Pertry I."/>
            <person name="Vaclavikova K."/>
            <person name="Gemrotova M."/>
            <person name="Spichal L."/>
            <person name="Galuszka P."/>
            <person name="Depuydt S."/>
            <person name="Temmerman W."/>
            <person name="Stes E."/>
            <person name="De Keyser A."/>
            <person name="Riefler M."/>
            <person name="Biondi S."/>
            <person name="Novak O."/>
            <person name="Schmulling T."/>
            <person name="Strnad M."/>
            <person name="Tarkowski P."/>
            <person name="Holsters M."/>
            <person name="Vereecke D."/>
        </authorList>
    </citation>
    <scope>NUCLEOTIDE SEQUENCE</scope>
    <source>
        <strain evidence="2">D188</strain>
        <plasmid evidence="2">pFiD188</plasmid>
    </source>
</reference>
<feature type="region of interest" description="Disordered" evidence="1">
    <location>
        <begin position="822"/>
        <end position="841"/>
    </location>
</feature>
<accession>G8JYV7</accession>
<reference evidence="2" key="1">
    <citation type="journal article" date="2009" name="Proc. Natl. Acad. Sci. U.S.A.">
        <title>Identification of Rhodococcus fascians cytokinins and their modus operandi to reshape the plant.</title>
        <authorList>
            <person name="Pertry I."/>
            <person name="Vaclavikova K."/>
            <person name="Depuydt S."/>
            <person name="Galuszka P."/>
            <person name="Spichal L."/>
            <person name="Temmerman W."/>
            <person name="Stes E."/>
            <person name="Schmulling T."/>
            <person name="Kakimoto T."/>
            <person name="Van Montagu M.C."/>
            <person name="Strnad M."/>
            <person name="Holsters M."/>
            <person name="Tarkowski P."/>
            <person name="Vereecke D."/>
        </authorList>
    </citation>
    <scope>NUCLEOTIDE SEQUENCE</scope>
    <source>
        <strain evidence="2">D188</strain>
        <plasmid evidence="2">pFiD188</plasmid>
    </source>
</reference>
<dbReference type="KEGG" id="rfa:A3L23_04957"/>
<keyword evidence="2" id="KW-0614">Plasmid</keyword>
<reference evidence="2" key="5">
    <citation type="journal article" date="2012" name="Mol. Plant Microbe Interact.">
        <title>pFiD188, the linear virulence plasmid of Rhodococcus fascians D188.</title>
        <authorList>
            <person name="Francis I."/>
            <person name="De Keyser A."/>
            <person name="De Backer P."/>
            <person name="Simon-Mateo C."/>
            <person name="Kalkus J."/>
            <person name="Pertry I."/>
            <person name="Ardiles-Diaz W."/>
            <person name="De Rycke R."/>
            <person name="Vandeputte O.M."/>
            <person name="El Jaziri M."/>
            <person name="Holsters M."/>
            <person name="Vereecke D."/>
        </authorList>
    </citation>
    <scope>NUCLEOTIDE SEQUENCE</scope>
    <source>
        <strain evidence="2">D188</strain>
        <plasmid evidence="2">pFiD188</plasmid>
    </source>
</reference>
<proteinExistence type="predicted"/>
<dbReference type="Gene3D" id="3.40.50.300">
    <property type="entry name" value="P-loop containing nucleotide triphosphate hydrolases"/>
    <property type="match status" value="2"/>
</dbReference>
<reference evidence="2" key="4">
    <citation type="submission" date="2011-06" db="EMBL/GenBank/DDBJ databases">
        <authorList>
            <person name="Vereecke D.M."/>
        </authorList>
    </citation>
    <scope>NUCLEOTIDE SEQUENCE</scope>
    <source>
        <strain evidence="2">D188</strain>
        <plasmid evidence="2">pFiD188</plasmid>
    </source>
</reference>
<sequence length="841" mass="91825">MQQPNRLVTSNLRWTRSGVVWADYVLTGIPYGYRPIEDRQTARAMHKMLLRALPGESLLLSVAVSLDPMTIVERMERGVDLDLHPAWADECDATIDRLEEIRPGQRIYWLSIPLANHGFGDTVKAATSAAWSSVADLLGMPPSSIPVEERERRAAQAAQIAAAIPAFYDATPATPSQMVWLHQHALQRGLGLDTDMPTALDHPAGTARGSFTAARLDEGAQSDRPESGWRAKAPTLSRVLKVDQPWEVTPPPASYQCFLVLAATPSGGTLFPGSEYLTLADNLGGVDVDWAIRFKNSAASEVLKKNRRALVQMNDQYTQREDELSTGSVLDDAAVALAEYNALLEADAMEMEVQSTTVFCVAAADEETAIAYQRELAKEFEGSTYRLQSPIGFQEELFWAMTPGVPTPAICNEFAQITTSEHFAAYVPVTRNDLGDGDGPLIALNISSARTGVVHHDIAKKASRDVSGSVGVCGNLGSGKSGYLKTTGNQVVDRGGQVIVVDRTPLGEYALWAEAITDAVVVDTAAPDVTMDPLRLFSPARGGEVAVSILLPLLQLQPDDRLGVLLSQVLEPEYRARFGNFTTPGLVSHLEKDCTLDGAAELAGKLKVYATKSYAAALFRPDLEPFNPRAGAIVFRTHTLELPSEREVENEHLFKQMSLQKRVGRMMYTLIAQIARGICFADPNTLAVFLLDECHHLTRSSEGVEIIIDFIRDGRKHDAAVMLGSHDPEADFGSETLRGLIPTRLVFRQTDRRLAQKSLKWLGVGEDDLGLLKELMENTSPVEGKDGYVAPHRRGEGYMRDPAGNVGRIKVLLPASEARYQAASTTPKESTTERAAELATW</sequence>
<dbReference type="SUPFAM" id="SSF52540">
    <property type="entry name" value="P-loop containing nucleoside triphosphate hydrolases"/>
    <property type="match status" value="1"/>
</dbReference>
<gene>
    <name evidence="2" type="ORF">pFi_092</name>
</gene>
<protein>
    <submittedName>
        <fullName evidence="2">Putative VirB4-related ATP/GTP binding protein</fullName>
    </submittedName>
</protein>
<dbReference type="RefSeq" id="WP_015586146.1">
    <property type="nucleotide sequence ID" value="NC_021080.1"/>
</dbReference>
<organism evidence="2">
    <name type="scientific">Rhodococcoides fascians D188</name>
    <dbReference type="NCBI Taxonomy" id="1051973"/>
    <lineage>
        <taxon>Bacteria</taxon>
        <taxon>Bacillati</taxon>
        <taxon>Actinomycetota</taxon>
        <taxon>Actinomycetes</taxon>
        <taxon>Mycobacteriales</taxon>
        <taxon>Nocardiaceae</taxon>
        <taxon>Rhodococcoides</taxon>
    </lineage>
</organism>
<dbReference type="Pfam" id="PF12846">
    <property type="entry name" value="AAA_10"/>
    <property type="match status" value="1"/>
</dbReference>
<dbReference type="EMBL" id="JN093097">
    <property type="protein sequence ID" value="AET25228.1"/>
    <property type="molecule type" value="Genomic_DNA"/>
</dbReference>
<geneLocation type="plasmid" evidence="2">
    <name>pFiD188</name>
</geneLocation>
<reference evidence="2" key="3">
    <citation type="journal article" date="2011" name="Annu. Rev. Phytopathol.">
        <title>A successful bacterial coup d'etat: how Rhodococcus fascians redirects plant development.</title>
        <authorList>
            <person name="Stes E."/>
            <person name="Vandeputte O.M."/>
            <person name="El Jaziri M."/>
            <person name="Holsters M."/>
            <person name="Vereecke D."/>
        </authorList>
    </citation>
    <scope>NUCLEOTIDE SEQUENCE</scope>
    <source>
        <strain evidence="2">D188</strain>
        <plasmid evidence="2">pFiD188</plasmid>
    </source>
</reference>
<feature type="compositionally biased region" description="Basic and acidic residues" evidence="1">
    <location>
        <begin position="830"/>
        <end position="841"/>
    </location>
</feature>
<dbReference type="InterPro" id="IPR027417">
    <property type="entry name" value="P-loop_NTPase"/>
</dbReference>
<dbReference type="AlphaFoldDB" id="G8JYV7"/>
<evidence type="ECO:0000313" key="2">
    <source>
        <dbReference type="EMBL" id="AET25228.1"/>
    </source>
</evidence>
<evidence type="ECO:0000256" key="1">
    <source>
        <dbReference type="SAM" id="MobiDB-lite"/>
    </source>
</evidence>
<dbReference type="PATRIC" id="fig|1051973.4.peg.5001"/>